<feature type="domain" description="SH3b" evidence="3">
    <location>
        <begin position="46"/>
        <end position="113"/>
    </location>
</feature>
<dbReference type="OrthoDB" id="5489750at2"/>
<dbReference type="Gene3D" id="2.30.30.40">
    <property type="entry name" value="SH3 Domains"/>
    <property type="match status" value="3"/>
</dbReference>
<dbReference type="PANTHER" id="PTHR34408:SF1">
    <property type="entry name" value="GLYCOSYL HYDROLASE FAMILY 19 DOMAIN-CONTAINING PROTEIN HI_1415"/>
    <property type="match status" value="1"/>
</dbReference>
<evidence type="ECO:0000313" key="5">
    <source>
        <dbReference type="Proteomes" id="UP000234881"/>
    </source>
</evidence>
<dbReference type="Pfam" id="PF08239">
    <property type="entry name" value="SH3_3"/>
    <property type="match status" value="2"/>
</dbReference>
<evidence type="ECO:0000256" key="1">
    <source>
        <dbReference type="SAM" id="MobiDB-lite"/>
    </source>
</evidence>
<keyword evidence="5" id="KW-1185">Reference proteome</keyword>
<dbReference type="EMBL" id="PKUQ01000001">
    <property type="protein sequence ID" value="PLW79008.1"/>
    <property type="molecule type" value="Genomic_DNA"/>
</dbReference>
<protein>
    <recommendedName>
        <fullName evidence="3">SH3b domain-containing protein</fullName>
    </recommendedName>
</protein>
<comment type="caution">
    <text evidence="4">The sequence shown here is derived from an EMBL/GenBank/DDBJ whole genome shotgun (WGS) entry which is preliminary data.</text>
</comment>
<name>A0A2N5XX65_9HYPH</name>
<proteinExistence type="predicted"/>
<feature type="transmembrane region" description="Helical" evidence="2">
    <location>
        <begin position="12"/>
        <end position="30"/>
    </location>
</feature>
<reference evidence="4 5" key="1">
    <citation type="submission" date="2018-01" db="EMBL/GenBank/DDBJ databases">
        <title>The draft genome sequence of Cohaesibacter sp. H1304.</title>
        <authorList>
            <person name="Wang N.-N."/>
            <person name="Du Z.-J."/>
        </authorList>
    </citation>
    <scope>NUCLEOTIDE SEQUENCE [LARGE SCALE GENOMIC DNA]</scope>
    <source>
        <strain evidence="4 5">H1304</strain>
    </source>
</reference>
<evidence type="ECO:0000259" key="3">
    <source>
        <dbReference type="PROSITE" id="PS51781"/>
    </source>
</evidence>
<dbReference type="SMART" id="SM00287">
    <property type="entry name" value="SH3b"/>
    <property type="match status" value="3"/>
</dbReference>
<dbReference type="InterPro" id="IPR052354">
    <property type="entry name" value="Cell_Wall_Dynamics_Protein"/>
</dbReference>
<dbReference type="Proteomes" id="UP000234881">
    <property type="component" value="Unassembled WGS sequence"/>
</dbReference>
<dbReference type="AlphaFoldDB" id="A0A2N5XX65"/>
<dbReference type="InterPro" id="IPR039439">
    <property type="entry name" value="SH3b1_dom"/>
</dbReference>
<dbReference type="Pfam" id="PF12913">
    <property type="entry name" value="SH3_6"/>
    <property type="match status" value="1"/>
</dbReference>
<evidence type="ECO:0000313" key="4">
    <source>
        <dbReference type="EMBL" id="PLW79008.1"/>
    </source>
</evidence>
<gene>
    <name evidence="4" type="ORF">C0081_01875</name>
</gene>
<feature type="compositionally biased region" description="Polar residues" evidence="1">
    <location>
        <begin position="200"/>
        <end position="219"/>
    </location>
</feature>
<dbReference type="InterPro" id="IPR003646">
    <property type="entry name" value="SH3-like_bac-type"/>
</dbReference>
<accession>A0A2N5XX65</accession>
<dbReference type="PANTHER" id="PTHR34408">
    <property type="entry name" value="FAMILY PROTEIN, PUTATIVE-RELATED"/>
    <property type="match status" value="1"/>
</dbReference>
<keyword evidence="2" id="KW-0812">Transmembrane</keyword>
<feature type="region of interest" description="Disordered" evidence="1">
    <location>
        <begin position="199"/>
        <end position="222"/>
    </location>
</feature>
<sequence length="402" mass="43400">MGAHNLTSEKQFLMIQVFKLLAVIAALTVASTCITTNASAQGRMVEFKQVVGIAQNDSLNIRSGPGHKFADVGDISNGAILKVLGYDPSGRWAKLRRTGRDVWVSSKFLADIQTNPNTSPKPNAHRLGAHVVTGISANDPDSGLNVRSKPGRSGRVKAILQLSTPVDVDRMSADGKWSFIRGSFGKGWVQSKHLVKALPNNVSGNGQTRQQPTQSSQDDQGWHLPAVYSVPGVAQGDKLWVRNQPNTKSAPVNNLAPGAAVSVLAWLSNGWAKVTVGQNTGYVNGGFLQRGSGQQMQNGFPLGLICAGTEPFWLLGFNTNQTITFKQADRSKPRVSNLQMTAPSNSPDGYPYSFRAARFSGLLDQRICSDGMSDTKYGWSLKLSRNRPNGTSTIVYGCCRLR</sequence>
<organism evidence="4 5">
    <name type="scientific">Cohaesibacter celericrescens</name>
    <dbReference type="NCBI Taxonomy" id="2067669"/>
    <lineage>
        <taxon>Bacteria</taxon>
        <taxon>Pseudomonadati</taxon>
        <taxon>Pseudomonadota</taxon>
        <taxon>Alphaproteobacteria</taxon>
        <taxon>Hyphomicrobiales</taxon>
        <taxon>Cohaesibacteraceae</taxon>
    </lineage>
</organism>
<evidence type="ECO:0000256" key="2">
    <source>
        <dbReference type="SAM" id="Phobius"/>
    </source>
</evidence>
<keyword evidence="2" id="KW-0472">Membrane</keyword>
<dbReference type="PROSITE" id="PS51781">
    <property type="entry name" value="SH3B"/>
    <property type="match status" value="1"/>
</dbReference>
<keyword evidence="2" id="KW-1133">Transmembrane helix</keyword>